<feature type="non-terminal residue" evidence="1">
    <location>
        <position position="1"/>
    </location>
</feature>
<dbReference type="PANTHER" id="PTHR22605">
    <property type="entry name" value="RZ-TYPE DOMAIN-CONTAINING PROTEIN"/>
    <property type="match status" value="1"/>
</dbReference>
<dbReference type="AlphaFoldDB" id="X6MKB3"/>
<evidence type="ECO:0000313" key="2">
    <source>
        <dbReference type="Proteomes" id="UP000023152"/>
    </source>
</evidence>
<dbReference type="PANTHER" id="PTHR22605:SF1">
    <property type="entry name" value="RZ-TYPE DOMAIN-CONTAINING PROTEIN"/>
    <property type="match status" value="1"/>
</dbReference>
<protein>
    <submittedName>
        <fullName evidence="1">Uncharacterized protein</fullName>
    </submittedName>
</protein>
<reference evidence="1 2" key="1">
    <citation type="journal article" date="2013" name="Curr. Biol.">
        <title>The Genome of the Foraminiferan Reticulomyxa filosa.</title>
        <authorList>
            <person name="Glockner G."/>
            <person name="Hulsmann N."/>
            <person name="Schleicher M."/>
            <person name="Noegel A.A."/>
            <person name="Eichinger L."/>
            <person name="Gallinger C."/>
            <person name="Pawlowski J."/>
            <person name="Sierra R."/>
            <person name="Euteneuer U."/>
            <person name="Pillet L."/>
            <person name="Moustafa A."/>
            <person name="Platzer M."/>
            <person name="Groth M."/>
            <person name="Szafranski K."/>
            <person name="Schliwa M."/>
        </authorList>
    </citation>
    <scope>NUCLEOTIDE SEQUENCE [LARGE SCALE GENOMIC DNA]</scope>
</reference>
<accession>X6MKB3</accession>
<dbReference type="GO" id="GO:0004842">
    <property type="term" value="F:ubiquitin-protein transferase activity"/>
    <property type="evidence" value="ECO:0007669"/>
    <property type="project" value="InterPro"/>
</dbReference>
<comment type="caution">
    <text evidence="1">The sequence shown here is derived from an EMBL/GenBank/DDBJ whole genome shotgun (WGS) entry which is preliminary data.</text>
</comment>
<proteinExistence type="predicted"/>
<dbReference type="InterPro" id="IPR031248">
    <property type="entry name" value="RNF213"/>
</dbReference>
<dbReference type="OMA" id="DRTHIRD"/>
<dbReference type="Proteomes" id="UP000023152">
    <property type="component" value="Unassembled WGS sequence"/>
</dbReference>
<feature type="non-terminal residue" evidence="1">
    <location>
        <position position="716"/>
    </location>
</feature>
<dbReference type="EMBL" id="ASPP01020036">
    <property type="protein sequence ID" value="ETO14438.1"/>
    <property type="molecule type" value="Genomic_DNA"/>
</dbReference>
<dbReference type="GO" id="GO:0016887">
    <property type="term" value="F:ATP hydrolysis activity"/>
    <property type="evidence" value="ECO:0007669"/>
    <property type="project" value="InterPro"/>
</dbReference>
<keyword evidence="2" id="KW-1185">Reference proteome</keyword>
<evidence type="ECO:0000313" key="1">
    <source>
        <dbReference type="EMBL" id="ETO14438.1"/>
    </source>
</evidence>
<name>X6MKB3_RETFI</name>
<organism evidence="1 2">
    <name type="scientific">Reticulomyxa filosa</name>
    <dbReference type="NCBI Taxonomy" id="46433"/>
    <lineage>
        <taxon>Eukaryota</taxon>
        <taxon>Sar</taxon>
        <taxon>Rhizaria</taxon>
        <taxon>Retaria</taxon>
        <taxon>Foraminifera</taxon>
        <taxon>Monothalamids</taxon>
        <taxon>Reticulomyxidae</taxon>
        <taxon>Reticulomyxa</taxon>
    </lineage>
</organism>
<sequence length="716" mass="84509">WIKTLNQWNKDCIELRHTYPCLTYFTMNEMQQLVKDLEYIVANETQYWDILSSKYIVPFLQRLDYQIQDASQILHEWKHKSRKPNLIIANNNNKLFSVLKLYESIGLIPRSEHILLCKEITTEEEVECLILRALLYVNAMGDINVKTPLYCLVWPEKLQTRTLEKVVSLFQKLFLEPSRSQHARLYLFAVVSSNRDNPLSYILREFEQNISEVSSHPFDIYEALYLQQVNVLLTDIPGRPIYQVQLYESTKIGMGKTWKIQQDIQNLRKKTNKVQSYCIRLNSSDIDWEEIVKTLWKYHPCQLNNASQEAIFNVGKRVNDLKYSKDNWIVYHIDVSSCVDKDINDFFFQLLYLQHIDTVNCSFHVNPNMIFFIEIPSKIDSFSDTSHNFFYTLFFKMRFPVQSESPSFDIGDKGQFSIKWMKEFFAGKFEQPSLMVNIFRNIVQQGAAQPSDISIENRSNLDFTEITEFMRNYFPRLRSLSLWHVKMFFNYLSTQFKILANSQFLLNECAPFRHEATKCAIEFAKDLCFYSYNEEDTRTMYTSQFYLCEKWKKSNELKLDPLKNKGCPAIAWEQEGNNTWSGQEKEKRMDLLFRTVNVPEKKKQNIQHKCDKNFKHYVLTYDNILKMLAILVKIRSGLPVCVTFFNAMLRQYNKKEFISLSVHCLFDCLIRWVVFFVDRSGCGKTALIKYLACAVDVQLVAVDIHGGIDRTHIRDI</sequence>
<gene>
    <name evidence="1" type="ORF">RFI_22930</name>
</gene>